<keyword evidence="3 5" id="KW-1133">Transmembrane helix</keyword>
<feature type="transmembrane region" description="Helical" evidence="5">
    <location>
        <begin position="38"/>
        <end position="61"/>
    </location>
</feature>
<name>A0ABR2JJ15_9PEZI</name>
<dbReference type="PROSITE" id="PS50850">
    <property type="entry name" value="MFS"/>
    <property type="match status" value="1"/>
</dbReference>
<evidence type="ECO:0000313" key="7">
    <source>
        <dbReference type="EMBL" id="KAK8877541.1"/>
    </source>
</evidence>
<gene>
    <name evidence="7" type="ORF">PGQ11_002487</name>
</gene>
<evidence type="ECO:0000259" key="6">
    <source>
        <dbReference type="PROSITE" id="PS50850"/>
    </source>
</evidence>
<keyword evidence="2 5" id="KW-0812">Transmembrane</keyword>
<dbReference type="Gene3D" id="1.20.1250.20">
    <property type="entry name" value="MFS general substrate transporter like domains"/>
    <property type="match status" value="2"/>
</dbReference>
<comment type="caution">
    <text evidence="7">The sequence shown here is derived from an EMBL/GenBank/DDBJ whole genome shotgun (WGS) entry which is preliminary data.</text>
</comment>
<dbReference type="InterPro" id="IPR011701">
    <property type="entry name" value="MFS"/>
</dbReference>
<feature type="transmembrane region" description="Helical" evidence="5">
    <location>
        <begin position="350"/>
        <end position="372"/>
    </location>
</feature>
<reference evidence="7 8" key="1">
    <citation type="journal article" date="2024" name="IMA Fungus">
        <title>Apiospora arundinis, a panoply of carbohydrate-active enzymes and secondary metabolites.</title>
        <authorList>
            <person name="Sorensen T."/>
            <person name="Petersen C."/>
            <person name="Muurmann A.T."/>
            <person name="Christiansen J.V."/>
            <person name="Brundto M.L."/>
            <person name="Overgaard C.K."/>
            <person name="Boysen A.T."/>
            <person name="Wollenberg R.D."/>
            <person name="Larsen T.O."/>
            <person name="Sorensen J.L."/>
            <person name="Nielsen K.L."/>
            <person name="Sondergaard T.E."/>
        </authorList>
    </citation>
    <scope>NUCLEOTIDE SEQUENCE [LARGE SCALE GENOMIC DNA]</scope>
    <source>
        <strain evidence="7 8">AAU 773</strain>
    </source>
</reference>
<keyword evidence="8" id="KW-1185">Reference proteome</keyword>
<evidence type="ECO:0000256" key="4">
    <source>
        <dbReference type="ARBA" id="ARBA00023136"/>
    </source>
</evidence>
<feature type="transmembrane region" description="Helical" evidence="5">
    <location>
        <begin position="274"/>
        <end position="294"/>
    </location>
</feature>
<evidence type="ECO:0000256" key="5">
    <source>
        <dbReference type="SAM" id="Phobius"/>
    </source>
</evidence>
<keyword evidence="4 5" id="KW-0472">Membrane</keyword>
<dbReference type="InterPro" id="IPR020846">
    <property type="entry name" value="MFS_dom"/>
</dbReference>
<dbReference type="CDD" id="cd17502">
    <property type="entry name" value="MFS_Azr1_MDR_like"/>
    <property type="match status" value="1"/>
</dbReference>
<sequence>MSTESEPLLAATGVASSPADIAKNGVSNVQDEEVIEPVYLGTIKLVPISIAMGLAIFILGLDNTIVGTATPTITNEFHSLTGIGWYGSAYRVTTCSTQFFYGKLYEQFRVKWIFVMSVVILELGSVVCASAPTSTAFILGRAIAGCGASGIVTGVFIAISHSVPLRLRPIFNSTVGALECVAMTVAPVIGGALTTYASWRWCFWINLPIGVFTIVAIVLLFENPENQTVSKGSTVSKLQQLNIPNLLLFTASVVCLLLALEWGGTSYHWTSGRIFALLVVSTGLLVAFVGLEAIQKEQATIPASIILNKTAGLCVLYAFCASAAFNVVDYFLPIWFQAIKGASAAESGQMLLPSVISLSIAAFSSGFVVATIGHYTPHMILGSTLMGVGFGFLTTLTPSTGPTAWIGWQVLFGLGMGLAIPQPWSAIQTALAASEIPLGMTAVSFAISIGAALSTSVSQNVFANLLRKGLQNVPGVDAHAILHSGVTDLLKIVPDSERAHVIGIYNSALTSTFWVCVIVVVLGMIAALCMDWNSVTEEETEDA</sequence>
<dbReference type="PANTHER" id="PTHR23501:SF199">
    <property type="entry name" value="MFS EFFLUX TRANSPORTER INPD-RELATED"/>
    <property type="match status" value="1"/>
</dbReference>
<dbReference type="Proteomes" id="UP001390339">
    <property type="component" value="Unassembled WGS sequence"/>
</dbReference>
<proteinExistence type="predicted"/>
<feature type="transmembrane region" description="Helical" evidence="5">
    <location>
        <begin position="379"/>
        <end position="399"/>
    </location>
</feature>
<evidence type="ECO:0000256" key="2">
    <source>
        <dbReference type="ARBA" id="ARBA00022692"/>
    </source>
</evidence>
<feature type="transmembrane region" description="Helical" evidence="5">
    <location>
        <begin position="511"/>
        <end position="530"/>
    </location>
</feature>
<evidence type="ECO:0000256" key="1">
    <source>
        <dbReference type="ARBA" id="ARBA00004141"/>
    </source>
</evidence>
<dbReference type="Pfam" id="PF07690">
    <property type="entry name" value="MFS_1"/>
    <property type="match status" value="1"/>
</dbReference>
<dbReference type="SUPFAM" id="SSF103473">
    <property type="entry name" value="MFS general substrate transporter"/>
    <property type="match status" value="1"/>
</dbReference>
<feature type="transmembrane region" description="Helical" evidence="5">
    <location>
        <begin position="203"/>
        <end position="221"/>
    </location>
</feature>
<feature type="domain" description="Major facilitator superfamily (MFS) profile" evidence="6">
    <location>
        <begin position="48"/>
        <end position="535"/>
    </location>
</feature>
<comment type="subcellular location">
    <subcellularLocation>
        <location evidence="1">Membrane</location>
        <topology evidence="1">Multi-pass membrane protein</topology>
    </subcellularLocation>
</comment>
<accession>A0ABR2JJ15</accession>
<dbReference type="InterPro" id="IPR036259">
    <property type="entry name" value="MFS_trans_sf"/>
</dbReference>
<organism evidence="7 8">
    <name type="scientific">Apiospora arundinis</name>
    <dbReference type="NCBI Taxonomy" id="335852"/>
    <lineage>
        <taxon>Eukaryota</taxon>
        <taxon>Fungi</taxon>
        <taxon>Dikarya</taxon>
        <taxon>Ascomycota</taxon>
        <taxon>Pezizomycotina</taxon>
        <taxon>Sordariomycetes</taxon>
        <taxon>Xylariomycetidae</taxon>
        <taxon>Amphisphaeriales</taxon>
        <taxon>Apiosporaceae</taxon>
        <taxon>Apiospora</taxon>
    </lineage>
</organism>
<feature type="transmembrane region" description="Helical" evidence="5">
    <location>
        <begin position="112"/>
        <end position="132"/>
    </location>
</feature>
<evidence type="ECO:0000256" key="3">
    <source>
        <dbReference type="ARBA" id="ARBA00022989"/>
    </source>
</evidence>
<dbReference type="PANTHER" id="PTHR23501">
    <property type="entry name" value="MAJOR FACILITATOR SUPERFAMILY"/>
    <property type="match status" value="1"/>
</dbReference>
<feature type="transmembrane region" description="Helical" evidence="5">
    <location>
        <begin position="315"/>
        <end position="338"/>
    </location>
</feature>
<protein>
    <submittedName>
        <fullName evidence="7">MFS toxin efflux pump</fullName>
    </submittedName>
</protein>
<dbReference type="EMBL" id="JAPCWZ010000002">
    <property type="protein sequence ID" value="KAK8877541.1"/>
    <property type="molecule type" value="Genomic_DNA"/>
</dbReference>
<feature type="transmembrane region" description="Helical" evidence="5">
    <location>
        <begin position="138"/>
        <end position="159"/>
    </location>
</feature>
<feature type="transmembrane region" description="Helical" evidence="5">
    <location>
        <begin position="405"/>
        <end position="424"/>
    </location>
</feature>
<feature type="transmembrane region" description="Helical" evidence="5">
    <location>
        <begin position="242"/>
        <end position="262"/>
    </location>
</feature>
<evidence type="ECO:0000313" key="8">
    <source>
        <dbReference type="Proteomes" id="UP001390339"/>
    </source>
</evidence>
<feature type="transmembrane region" description="Helical" evidence="5">
    <location>
        <begin position="436"/>
        <end position="457"/>
    </location>
</feature>
<feature type="transmembrane region" description="Helical" evidence="5">
    <location>
        <begin position="171"/>
        <end position="197"/>
    </location>
</feature>